<evidence type="ECO:0000313" key="8">
    <source>
        <dbReference type="EMBL" id="AXC49339.1"/>
    </source>
</evidence>
<dbReference type="SUPFAM" id="SSF81342">
    <property type="entry name" value="Transmembrane di-heme cytochromes"/>
    <property type="match status" value="1"/>
</dbReference>
<evidence type="ECO:0000313" key="9">
    <source>
        <dbReference type="Proteomes" id="UP000252023"/>
    </source>
</evidence>
<keyword evidence="5 6" id="KW-0472">Membrane</keyword>
<sequence length="208" mass="23430">MTNTVRTDRDPAGGALPAGVERLQIWDPALRAVHWALALLVTATWLLAQFGPAKMTLHFWFGYAIIALLAFRLVWGLIGPRHARFSRLIHGPRATLEYIRGFARRVPSYWRGHNPMGGWSVVAMLALLVMQVATGLVSDPDDFINVGPLASEVSRATSRKALSLHHLGGTLILLLVLLHVGMILYYRLWKREDLIRPMITGWKLVRRR</sequence>
<feature type="domain" description="Cytochrome b561 bacterial/Ni-hydrogenase" evidence="7">
    <location>
        <begin position="26"/>
        <end position="201"/>
    </location>
</feature>
<dbReference type="GO" id="GO:0005886">
    <property type="term" value="C:plasma membrane"/>
    <property type="evidence" value="ECO:0007669"/>
    <property type="project" value="UniProtKB-SubCell"/>
</dbReference>
<evidence type="ECO:0000256" key="6">
    <source>
        <dbReference type="SAM" id="Phobius"/>
    </source>
</evidence>
<evidence type="ECO:0000256" key="1">
    <source>
        <dbReference type="ARBA" id="ARBA00004651"/>
    </source>
</evidence>
<dbReference type="PANTHER" id="PTHR30485">
    <property type="entry name" value="NI/FE-HYDROGENASE 1 B-TYPE CYTOCHROME SUBUNIT"/>
    <property type="match status" value="1"/>
</dbReference>
<feature type="transmembrane region" description="Helical" evidence="6">
    <location>
        <begin position="118"/>
        <end position="137"/>
    </location>
</feature>
<accession>A0A344PIY4</accession>
<keyword evidence="2" id="KW-1003">Cell membrane</keyword>
<organism evidence="8 9">
    <name type="scientific">Paracoccus suum</name>
    <dbReference type="NCBI Taxonomy" id="2259340"/>
    <lineage>
        <taxon>Bacteria</taxon>
        <taxon>Pseudomonadati</taxon>
        <taxon>Pseudomonadota</taxon>
        <taxon>Alphaproteobacteria</taxon>
        <taxon>Rhodobacterales</taxon>
        <taxon>Paracoccaceae</taxon>
        <taxon>Paracoccus</taxon>
    </lineage>
</organism>
<protein>
    <submittedName>
        <fullName evidence="8">Cytochrome B</fullName>
    </submittedName>
</protein>
<keyword evidence="4 6" id="KW-1133">Transmembrane helix</keyword>
<dbReference type="GO" id="GO:0020037">
    <property type="term" value="F:heme binding"/>
    <property type="evidence" value="ECO:0007669"/>
    <property type="project" value="TreeGrafter"/>
</dbReference>
<feature type="transmembrane region" description="Helical" evidence="6">
    <location>
        <begin position="167"/>
        <end position="188"/>
    </location>
</feature>
<dbReference type="InterPro" id="IPR016174">
    <property type="entry name" value="Di-haem_cyt_TM"/>
</dbReference>
<dbReference type="InterPro" id="IPR051542">
    <property type="entry name" value="Hydrogenase_cytochrome"/>
</dbReference>
<dbReference type="GO" id="GO:0009055">
    <property type="term" value="F:electron transfer activity"/>
    <property type="evidence" value="ECO:0007669"/>
    <property type="project" value="InterPro"/>
</dbReference>
<evidence type="ECO:0000256" key="3">
    <source>
        <dbReference type="ARBA" id="ARBA00022692"/>
    </source>
</evidence>
<evidence type="ECO:0000256" key="2">
    <source>
        <dbReference type="ARBA" id="ARBA00022475"/>
    </source>
</evidence>
<feature type="transmembrane region" description="Helical" evidence="6">
    <location>
        <begin position="32"/>
        <end position="51"/>
    </location>
</feature>
<dbReference type="Gene3D" id="1.20.950.20">
    <property type="entry name" value="Transmembrane di-heme cytochromes, Chain C"/>
    <property type="match status" value="1"/>
</dbReference>
<name>A0A344PIY4_9RHOB</name>
<dbReference type="EMBL" id="CP030918">
    <property type="protein sequence ID" value="AXC49339.1"/>
    <property type="molecule type" value="Genomic_DNA"/>
</dbReference>
<dbReference type="GO" id="GO:0022904">
    <property type="term" value="P:respiratory electron transport chain"/>
    <property type="evidence" value="ECO:0007669"/>
    <property type="project" value="InterPro"/>
</dbReference>
<dbReference type="AlphaFoldDB" id="A0A344PIY4"/>
<dbReference type="PANTHER" id="PTHR30485:SF2">
    <property type="entry name" value="BLL0597 PROTEIN"/>
    <property type="match status" value="1"/>
</dbReference>
<comment type="subcellular location">
    <subcellularLocation>
        <location evidence="1">Cell membrane</location>
        <topology evidence="1">Multi-pass membrane protein</topology>
    </subcellularLocation>
</comment>
<reference evidence="9" key="1">
    <citation type="submission" date="2018-07" db="EMBL/GenBank/DDBJ databases">
        <title>Genome sequencing of Paracoccus sp. SC2-6.</title>
        <authorList>
            <person name="Heo J."/>
            <person name="Kim S.-J."/>
            <person name="Kwon S.-W."/>
        </authorList>
    </citation>
    <scope>NUCLEOTIDE SEQUENCE [LARGE SCALE GENOMIC DNA]</scope>
    <source>
        <strain evidence="9">SC2-6</strain>
    </source>
</reference>
<dbReference type="OrthoDB" id="196472at2"/>
<feature type="transmembrane region" description="Helical" evidence="6">
    <location>
        <begin position="57"/>
        <end position="78"/>
    </location>
</feature>
<evidence type="ECO:0000259" key="7">
    <source>
        <dbReference type="Pfam" id="PF01292"/>
    </source>
</evidence>
<keyword evidence="9" id="KW-1185">Reference proteome</keyword>
<gene>
    <name evidence="8" type="ORF">DRW48_06235</name>
</gene>
<dbReference type="InterPro" id="IPR011577">
    <property type="entry name" value="Cyt_b561_bac/Ni-Hgenase"/>
</dbReference>
<dbReference type="Pfam" id="PF01292">
    <property type="entry name" value="Ni_hydr_CYTB"/>
    <property type="match status" value="1"/>
</dbReference>
<evidence type="ECO:0000256" key="4">
    <source>
        <dbReference type="ARBA" id="ARBA00022989"/>
    </source>
</evidence>
<keyword evidence="3 6" id="KW-0812">Transmembrane</keyword>
<dbReference type="KEGG" id="pars:DRW48_06235"/>
<proteinExistence type="predicted"/>
<dbReference type="Proteomes" id="UP000252023">
    <property type="component" value="Chromosome"/>
</dbReference>
<evidence type="ECO:0000256" key="5">
    <source>
        <dbReference type="ARBA" id="ARBA00023136"/>
    </source>
</evidence>
<dbReference type="RefSeq" id="WP_114075658.1">
    <property type="nucleotide sequence ID" value="NZ_CP030918.1"/>
</dbReference>